<dbReference type="AlphaFoldDB" id="A0A914QFN5"/>
<keyword evidence="1" id="KW-1185">Reference proteome</keyword>
<dbReference type="Proteomes" id="UP000887578">
    <property type="component" value="Unplaced"/>
</dbReference>
<accession>A0A914QFN5</accession>
<reference evidence="2" key="1">
    <citation type="submission" date="2022-11" db="UniProtKB">
        <authorList>
            <consortium name="WormBaseParasite"/>
        </authorList>
    </citation>
    <scope>IDENTIFICATION</scope>
</reference>
<proteinExistence type="predicted"/>
<protein>
    <submittedName>
        <fullName evidence="2">Uncharacterized protein</fullName>
    </submittedName>
</protein>
<dbReference type="WBParaSite" id="PDA_v2.g26055.t1">
    <property type="protein sequence ID" value="PDA_v2.g26055.t1"/>
    <property type="gene ID" value="PDA_v2.g26055"/>
</dbReference>
<organism evidence="1 2">
    <name type="scientific">Panagrolaimus davidi</name>
    <dbReference type="NCBI Taxonomy" id="227884"/>
    <lineage>
        <taxon>Eukaryota</taxon>
        <taxon>Metazoa</taxon>
        <taxon>Ecdysozoa</taxon>
        <taxon>Nematoda</taxon>
        <taxon>Chromadorea</taxon>
        <taxon>Rhabditida</taxon>
        <taxon>Tylenchina</taxon>
        <taxon>Panagrolaimomorpha</taxon>
        <taxon>Panagrolaimoidea</taxon>
        <taxon>Panagrolaimidae</taxon>
        <taxon>Panagrolaimus</taxon>
    </lineage>
</organism>
<evidence type="ECO:0000313" key="1">
    <source>
        <dbReference type="Proteomes" id="UP000887578"/>
    </source>
</evidence>
<sequence length="186" mass="22168">MGKNIFSTIVPKLYKCAPKYLKLYYQNILFHDLSFFISSAEKIYFTHVCVKSDDGSNVSVEKIVEIAIKAEKITFCRRSTVTSKTMKELLKIPNFLKIDKFSMLYIPEDFDIETFYNYMKKNKTTKFWLRFENQISEAYKNRIETIVDEIIATKKFDYQPPFIFISGPDHERYETLRKIYFSPLNF</sequence>
<name>A0A914QFN5_9BILA</name>
<evidence type="ECO:0000313" key="2">
    <source>
        <dbReference type="WBParaSite" id="PDA_v2.g26055.t1"/>
    </source>
</evidence>